<keyword evidence="2" id="KW-0472">Membrane</keyword>
<feature type="region of interest" description="Disordered" evidence="1">
    <location>
        <begin position="130"/>
        <end position="165"/>
    </location>
</feature>
<evidence type="ECO:0008006" key="5">
    <source>
        <dbReference type="Google" id="ProtNLM"/>
    </source>
</evidence>
<comment type="caution">
    <text evidence="3">The sequence shown here is derived from an EMBL/GenBank/DDBJ whole genome shotgun (WGS) entry which is preliminary data.</text>
</comment>
<name>A0A2U1Q9Z2_ARTAN</name>
<dbReference type="Proteomes" id="UP000245207">
    <property type="component" value="Unassembled WGS sequence"/>
</dbReference>
<evidence type="ECO:0000313" key="4">
    <source>
        <dbReference type="Proteomes" id="UP000245207"/>
    </source>
</evidence>
<reference evidence="3 4" key="1">
    <citation type="journal article" date="2018" name="Mol. Plant">
        <title>The genome of Artemisia annua provides insight into the evolution of Asteraceae family and artemisinin biosynthesis.</title>
        <authorList>
            <person name="Shen Q."/>
            <person name="Zhang L."/>
            <person name="Liao Z."/>
            <person name="Wang S."/>
            <person name="Yan T."/>
            <person name="Shi P."/>
            <person name="Liu M."/>
            <person name="Fu X."/>
            <person name="Pan Q."/>
            <person name="Wang Y."/>
            <person name="Lv Z."/>
            <person name="Lu X."/>
            <person name="Zhang F."/>
            <person name="Jiang W."/>
            <person name="Ma Y."/>
            <person name="Chen M."/>
            <person name="Hao X."/>
            <person name="Li L."/>
            <person name="Tang Y."/>
            <person name="Lv G."/>
            <person name="Zhou Y."/>
            <person name="Sun X."/>
            <person name="Brodelius P.E."/>
            <person name="Rose J.K.C."/>
            <person name="Tang K."/>
        </authorList>
    </citation>
    <scope>NUCLEOTIDE SEQUENCE [LARGE SCALE GENOMIC DNA]</scope>
    <source>
        <strain evidence="4">cv. Huhao1</strain>
        <tissue evidence="3">Leaf</tissue>
    </source>
</reference>
<geneLocation type="mitochondrion" evidence="3"/>
<accession>A0A2U1Q9Z2</accession>
<proteinExistence type="predicted"/>
<keyword evidence="4" id="KW-1185">Reference proteome</keyword>
<gene>
    <name evidence="3" type="ORF">CTI12_AA016480</name>
</gene>
<evidence type="ECO:0000256" key="2">
    <source>
        <dbReference type="SAM" id="Phobius"/>
    </source>
</evidence>
<dbReference type="EMBL" id="PKPP01000283">
    <property type="protein sequence ID" value="PWA94825.1"/>
    <property type="molecule type" value="Genomic_DNA"/>
</dbReference>
<dbReference type="STRING" id="35608.A0A2U1Q9Z2"/>
<keyword evidence="3" id="KW-0496">Mitochondrion</keyword>
<dbReference type="AlphaFoldDB" id="A0A2U1Q9Z2"/>
<evidence type="ECO:0000313" key="3">
    <source>
        <dbReference type="EMBL" id="PWA94825.1"/>
    </source>
</evidence>
<dbReference type="OrthoDB" id="1938839at2759"/>
<feature type="compositionally biased region" description="Basic and acidic residues" evidence="1">
    <location>
        <begin position="137"/>
        <end position="159"/>
    </location>
</feature>
<keyword evidence="2" id="KW-0812">Transmembrane</keyword>
<feature type="transmembrane region" description="Helical" evidence="2">
    <location>
        <begin position="12"/>
        <end position="30"/>
    </location>
</feature>
<organism evidence="3 4">
    <name type="scientific">Artemisia annua</name>
    <name type="common">Sweet wormwood</name>
    <dbReference type="NCBI Taxonomy" id="35608"/>
    <lineage>
        <taxon>Eukaryota</taxon>
        <taxon>Viridiplantae</taxon>
        <taxon>Streptophyta</taxon>
        <taxon>Embryophyta</taxon>
        <taxon>Tracheophyta</taxon>
        <taxon>Spermatophyta</taxon>
        <taxon>Magnoliopsida</taxon>
        <taxon>eudicotyledons</taxon>
        <taxon>Gunneridae</taxon>
        <taxon>Pentapetalae</taxon>
        <taxon>asterids</taxon>
        <taxon>campanulids</taxon>
        <taxon>Asterales</taxon>
        <taxon>Asteraceae</taxon>
        <taxon>Asteroideae</taxon>
        <taxon>Anthemideae</taxon>
        <taxon>Artemisiinae</taxon>
        <taxon>Artemisia</taxon>
    </lineage>
</organism>
<sequence length="306" mass="34001">MARKGNPISVRFDLNRLLLLITLFMLFYLLCLSTGGISFFFDVVARVAGFIGVKALSSKMGCSSALAFVIGCAFRALVTAGIGGANMVSDGEIIPSNSGSGGPSHSNSWTEDSFSIGVLMEPFSETEMEGTSVHSSVARDEAGPSHQGRDEAGPSHEGRVVQNASLESSMRNRIVRLEQENSPFLLDKAKGAYWADIKKELDHAPSQREYARLVAFENRDLLLREQKHEALRLFQGILEQNPPLADQAPYNPQEVFKDFLEERGDRLDRLYPLDVDQRDTSELEFLALVRQGLRRDGPAYIRERIF</sequence>
<protein>
    <recommendedName>
        <fullName evidence="5">Transmembrane protein</fullName>
    </recommendedName>
</protein>
<evidence type="ECO:0000256" key="1">
    <source>
        <dbReference type="SAM" id="MobiDB-lite"/>
    </source>
</evidence>
<keyword evidence="2" id="KW-1133">Transmembrane helix</keyword>